<keyword evidence="3" id="KW-1185">Reference proteome</keyword>
<feature type="region of interest" description="Disordered" evidence="1">
    <location>
        <begin position="102"/>
        <end position="125"/>
    </location>
</feature>
<accession>A0A6A0A424</accession>
<gene>
    <name evidence="2" type="ORF">HaLaN_22834</name>
</gene>
<dbReference type="EMBL" id="BLLF01002677">
    <property type="protein sequence ID" value="GFH24952.1"/>
    <property type="molecule type" value="Genomic_DNA"/>
</dbReference>
<evidence type="ECO:0000313" key="3">
    <source>
        <dbReference type="Proteomes" id="UP000485058"/>
    </source>
</evidence>
<dbReference type="Proteomes" id="UP000485058">
    <property type="component" value="Unassembled WGS sequence"/>
</dbReference>
<sequence length="125" mass="13549">MPESWQMRLQHMCDVVLAVDTLSDDSDIFKLLPDAASAAALLSVRKLPLAGLVAPRCVKQELYVIRNKRKRLAVTPVEVDPDAEARQQEGLAEATAQLLALGNGGGQRTTPAPQRQAVGHHGLEF</sequence>
<evidence type="ECO:0000256" key="1">
    <source>
        <dbReference type="SAM" id="MobiDB-lite"/>
    </source>
</evidence>
<protein>
    <submittedName>
        <fullName evidence="2">Uncharacterized protein</fullName>
    </submittedName>
</protein>
<dbReference type="AlphaFoldDB" id="A0A6A0A424"/>
<organism evidence="2 3">
    <name type="scientific">Haematococcus lacustris</name>
    <name type="common">Green alga</name>
    <name type="synonym">Haematococcus pluvialis</name>
    <dbReference type="NCBI Taxonomy" id="44745"/>
    <lineage>
        <taxon>Eukaryota</taxon>
        <taxon>Viridiplantae</taxon>
        <taxon>Chlorophyta</taxon>
        <taxon>core chlorophytes</taxon>
        <taxon>Chlorophyceae</taxon>
        <taxon>CS clade</taxon>
        <taxon>Chlamydomonadales</taxon>
        <taxon>Haematococcaceae</taxon>
        <taxon>Haematococcus</taxon>
    </lineage>
</organism>
<evidence type="ECO:0000313" key="2">
    <source>
        <dbReference type="EMBL" id="GFH24952.1"/>
    </source>
</evidence>
<comment type="caution">
    <text evidence="2">The sequence shown here is derived from an EMBL/GenBank/DDBJ whole genome shotgun (WGS) entry which is preliminary data.</text>
</comment>
<reference evidence="2 3" key="1">
    <citation type="submission" date="2020-02" db="EMBL/GenBank/DDBJ databases">
        <title>Draft genome sequence of Haematococcus lacustris strain NIES-144.</title>
        <authorList>
            <person name="Morimoto D."/>
            <person name="Nakagawa S."/>
            <person name="Yoshida T."/>
            <person name="Sawayama S."/>
        </authorList>
    </citation>
    <scope>NUCLEOTIDE SEQUENCE [LARGE SCALE GENOMIC DNA]</scope>
    <source>
        <strain evidence="2 3">NIES-144</strain>
    </source>
</reference>
<name>A0A6A0A424_HAELA</name>
<proteinExistence type="predicted"/>
<dbReference type="Gene3D" id="3.40.50.300">
    <property type="entry name" value="P-loop containing nucleotide triphosphate hydrolases"/>
    <property type="match status" value="1"/>
</dbReference>
<dbReference type="InterPro" id="IPR027417">
    <property type="entry name" value="P-loop_NTPase"/>
</dbReference>